<evidence type="ECO:0000259" key="1">
    <source>
        <dbReference type="Pfam" id="PF04542"/>
    </source>
</evidence>
<dbReference type="KEGG" id="xap:XA3_09030"/>
<dbReference type="Gene3D" id="1.10.1740.10">
    <property type="match status" value="1"/>
</dbReference>
<gene>
    <name evidence="2" type="ORF">XA3_09030</name>
</gene>
<feature type="domain" description="RNA polymerase sigma-70 region 2" evidence="1">
    <location>
        <begin position="29"/>
        <end position="97"/>
    </location>
</feature>
<evidence type="ECO:0000313" key="2">
    <source>
        <dbReference type="EMBL" id="BDR58462.1"/>
    </source>
</evidence>
<dbReference type="SUPFAM" id="SSF88946">
    <property type="entry name" value="Sigma2 domain of RNA polymerase sigma factors"/>
    <property type="match status" value="1"/>
</dbReference>
<dbReference type="InterPro" id="IPR007627">
    <property type="entry name" value="RNA_pol_sigma70_r2"/>
</dbReference>
<evidence type="ECO:0000313" key="3">
    <source>
        <dbReference type="Proteomes" id="UP001321861"/>
    </source>
</evidence>
<keyword evidence="3" id="KW-1185">Reference proteome</keyword>
<dbReference type="GO" id="GO:0006352">
    <property type="term" value="P:DNA-templated transcription initiation"/>
    <property type="evidence" value="ECO:0007669"/>
    <property type="project" value="InterPro"/>
</dbReference>
<organism evidence="2 3">
    <name type="scientific">Xylocopilactobacillus apicola</name>
    <dbReference type="NCBI Taxonomy" id="2932184"/>
    <lineage>
        <taxon>Bacteria</taxon>
        <taxon>Bacillati</taxon>
        <taxon>Bacillota</taxon>
        <taxon>Bacilli</taxon>
        <taxon>Lactobacillales</taxon>
        <taxon>Lactobacillaceae</taxon>
        <taxon>Xylocopilactobacillus</taxon>
    </lineage>
</organism>
<dbReference type="AlphaFoldDB" id="A0AAU9CWU6"/>
<protein>
    <recommendedName>
        <fullName evidence="1">RNA polymerase sigma-70 region 2 domain-containing protein</fullName>
    </recommendedName>
</protein>
<sequence length="188" mass="21932">MENKTKTQIYILVKAVRDSEDNSEAFTELFELYRPLIKSFKRKFYLNDIEEDDWFQEAAIICYKACCTFTPGKGSSFSSYFKFILQHHVSTLLRQRNTNRRKANVYAVPLDGLEPSCLLSVDKKLQENRLEENIDLQDALFRVINKLPNRQLSYLISCFNGDIEQDDFTAYIKSNLKKAIIKGINFSD</sequence>
<reference evidence="2 3" key="1">
    <citation type="journal article" date="2023" name="Microbiol. Spectr.">
        <title>Symbiosis of Carpenter Bees with Uncharacterized Lactic Acid Bacteria Showing NAD Auxotrophy.</title>
        <authorList>
            <person name="Kawasaki S."/>
            <person name="Ozawa K."/>
            <person name="Mori T."/>
            <person name="Yamamoto A."/>
            <person name="Ito M."/>
            <person name="Ohkuma M."/>
            <person name="Sakamoto M."/>
            <person name="Matsutani M."/>
        </authorList>
    </citation>
    <scope>NUCLEOTIDE SEQUENCE [LARGE SCALE GENOMIC DNA]</scope>
    <source>
        <strain evidence="2 3">XA3</strain>
    </source>
</reference>
<dbReference type="RefSeq" id="WP_317636363.1">
    <property type="nucleotide sequence ID" value="NZ_AP026802.1"/>
</dbReference>
<accession>A0AAU9CWU6</accession>
<dbReference type="Pfam" id="PF04542">
    <property type="entry name" value="Sigma70_r2"/>
    <property type="match status" value="1"/>
</dbReference>
<dbReference type="InterPro" id="IPR014284">
    <property type="entry name" value="RNA_pol_sigma-70_dom"/>
</dbReference>
<name>A0AAU9CWU6_9LACO</name>
<dbReference type="NCBIfam" id="TIGR02937">
    <property type="entry name" value="sigma70-ECF"/>
    <property type="match status" value="1"/>
</dbReference>
<dbReference type="GO" id="GO:0003700">
    <property type="term" value="F:DNA-binding transcription factor activity"/>
    <property type="evidence" value="ECO:0007669"/>
    <property type="project" value="InterPro"/>
</dbReference>
<dbReference type="InterPro" id="IPR013325">
    <property type="entry name" value="RNA_pol_sigma_r2"/>
</dbReference>
<dbReference type="EMBL" id="AP026802">
    <property type="protein sequence ID" value="BDR58462.1"/>
    <property type="molecule type" value="Genomic_DNA"/>
</dbReference>
<proteinExistence type="predicted"/>
<dbReference type="Proteomes" id="UP001321861">
    <property type="component" value="Chromosome"/>
</dbReference>